<accession>A0A1T2KYJ9</accession>
<dbReference type="OrthoDB" id="9816482at2"/>
<keyword evidence="2" id="KW-1185">Reference proteome</keyword>
<comment type="caution">
    <text evidence="1">The sequence shown here is derived from an EMBL/GenBank/DDBJ whole genome shotgun (WGS) entry which is preliminary data.</text>
</comment>
<gene>
    <name evidence="1" type="ORF">BOW52_10010</name>
</gene>
<dbReference type="RefSeq" id="WP_078477580.1">
    <property type="nucleotide sequence ID" value="NZ_MPRK01000263.1"/>
</dbReference>
<sequence length="140" mass="15473">MKEMVHHMNNNKSFSVGMDFKHVHKTISEHVYETPLAFLRENVQNALDAVRMQAHSDGKDSSDASYEISIRVTTEECIIRDNGIGMSADDLRMYFWTIGASGKRTDQARAAGCVGMFGIGGFANFGICGDCKLVCVSAYH</sequence>
<evidence type="ECO:0000313" key="1">
    <source>
        <dbReference type="EMBL" id="OOZ37912.1"/>
    </source>
</evidence>
<reference evidence="1 2" key="1">
    <citation type="submission" date="2016-11" db="EMBL/GenBank/DDBJ databases">
        <title>Mixed transmission modes and dynamic genome evolution in an obligate animal-bacterial symbiosis.</title>
        <authorList>
            <person name="Russell S.L."/>
            <person name="Corbett-Detig R.B."/>
            <person name="Cavanaugh C.M."/>
        </authorList>
    </citation>
    <scope>NUCLEOTIDE SEQUENCE [LARGE SCALE GENOMIC DNA]</scope>
    <source>
        <strain evidence="1">Sp-SM6</strain>
    </source>
</reference>
<dbReference type="SUPFAM" id="SSF55874">
    <property type="entry name" value="ATPase domain of HSP90 chaperone/DNA topoisomerase II/histidine kinase"/>
    <property type="match status" value="1"/>
</dbReference>
<dbReference type="InterPro" id="IPR036890">
    <property type="entry name" value="HATPase_C_sf"/>
</dbReference>
<name>A0A1T2KYJ9_9GAMM</name>
<evidence type="ECO:0008006" key="3">
    <source>
        <dbReference type="Google" id="ProtNLM"/>
    </source>
</evidence>
<dbReference type="Gene3D" id="3.30.565.10">
    <property type="entry name" value="Histidine kinase-like ATPase, C-terminal domain"/>
    <property type="match status" value="1"/>
</dbReference>
<evidence type="ECO:0000313" key="2">
    <source>
        <dbReference type="Proteomes" id="UP000190198"/>
    </source>
</evidence>
<organism evidence="1 2">
    <name type="scientific">Solemya elarraichensis gill symbiont</name>
    <dbReference type="NCBI Taxonomy" id="1918949"/>
    <lineage>
        <taxon>Bacteria</taxon>
        <taxon>Pseudomonadati</taxon>
        <taxon>Pseudomonadota</taxon>
        <taxon>Gammaproteobacteria</taxon>
        <taxon>sulfur-oxidizing symbionts</taxon>
    </lineage>
</organism>
<dbReference type="Pfam" id="PF13589">
    <property type="entry name" value="HATPase_c_3"/>
    <property type="match status" value="1"/>
</dbReference>
<dbReference type="AlphaFoldDB" id="A0A1T2KYJ9"/>
<protein>
    <recommendedName>
        <fullName evidence="3">Histidine kinase/HSP90-like ATPase domain-containing protein</fullName>
    </recommendedName>
</protein>
<proteinExistence type="predicted"/>
<dbReference type="Proteomes" id="UP000190198">
    <property type="component" value="Unassembled WGS sequence"/>
</dbReference>
<dbReference type="EMBL" id="MPRK01000263">
    <property type="protein sequence ID" value="OOZ37912.1"/>
    <property type="molecule type" value="Genomic_DNA"/>
</dbReference>